<keyword evidence="4 6" id="KW-0472">Membrane</keyword>
<keyword evidence="3 6" id="KW-1133">Transmembrane helix</keyword>
<feature type="transmembrane region" description="Helical" evidence="6">
    <location>
        <begin position="306"/>
        <end position="325"/>
    </location>
</feature>
<feature type="transmembrane region" description="Helical" evidence="6">
    <location>
        <begin position="395"/>
        <end position="416"/>
    </location>
</feature>
<dbReference type="Pfam" id="PF00083">
    <property type="entry name" value="Sugar_tr"/>
    <property type="match status" value="1"/>
</dbReference>
<evidence type="ECO:0000256" key="2">
    <source>
        <dbReference type="ARBA" id="ARBA00022692"/>
    </source>
</evidence>
<dbReference type="InterPro" id="IPR005829">
    <property type="entry name" value="Sugar_transporter_CS"/>
</dbReference>
<keyword evidence="9" id="KW-1185">Reference proteome</keyword>
<comment type="caution">
    <text evidence="8">The sequence shown here is derived from an EMBL/GenBank/DDBJ whole genome shotgun (WGS) entry which is preliminary data.</text>
</comment>
<dbReference type="PANTHER" id="PTHR23508:SF10">
    <property type="entry name" value="CARBOXYLIC ACID TRANSPORTER PROTEIN HOMOLOG"/>
    <property type="match status" value="1"/>
</dbReference>
<evidence type="ECO:0000313" key="8">
    <source>
        <dbReference type="EMBL" id="GLV56572.1"/>
    </source>
</evidence>
<proteinExistence type="predicted"/>
<dbReference type="Proteomes" id="UP001344906">
    <property type="component" value="Unassembled WGS sequence"/>
</dbReference>
<protein>
    <submittedName>
        <fullName evidence="8">MFS transporter</fullName>
    </submittedName>
</protein>
<feature type="transmembrane region" description="Helical" evidence="6">
    <location>
        <begin position="364"/>
        <end position="389"/>
    </location>
</feature>
<evidence type="ECO:0000256" key="6">
    <source>
        <dbReference type="SAM" id="Phobius"/>
    </source>
</evidence>
<feature type="transmembrane region" description="Helical" evidence="6">
    <location>
        <begin position="154"/>
        <end position="174"/>
    </location>
</feature>
<dbReference type="InterPro" id="IPR036259">
    <property type="entry name" value="MFS_trans_sf"/>
</dbReference>
<evidence type="ECO:0000256" key="4">
    <source>
        <dbReference type="ARBA" id="ARBA00023136"/>
    </source>
</evidence>
<evidence type="ECO:0000256" key="3">
    <source>
        <dbReference type="ARBA" id="ARBA00022989"/>
    </source>
</evidence>
<evidence type="ECO:0000313" key="9">
    <source>
        <dbReference type="Proteomes" id="UP001344906"/>
    </source>
</evidence>
<feature type="region of interest" description="Disordered" evidence="5">
    <location>
        <begin position="210"/>
        <end position="230"/>
    </location>
</feature>
<sequence length="430" mass="46571">MLLAGIAWLIESYDIGIMGNILPLLEKQYQLNSFMVGSLATVSTLGIVLAIIPAGWLADRVGRKKMLVFGTAWYAFFSLLCGMVPSIPLLIVCRLIAGLGMGAVFPIPYAMAAELTSKRIRGSMTAVLDSFLSFGYFLAPLLALLLIPQLPTQWGWRMLFYIGGLPLLYVPVLIKWMPESPRWLTIQGRGEEADQIVTQLEQRIESRTGLALPEPGSHAGQSMPTPSRASSGIFSRAYLKRTLMMCISFACILFIFYAIQTYTPTVLLKEGYGISNAFLLTTIIVLASIPGKYAAAYAIERFGRKFTLISFTLIAAASALCFGFAHNGALALLAGCVLSFFGIGVDPVIKIYGAEQYPTRMRELGIGVFEGVGRLFGGVLAPFIMAFLLTSFNVAGSYVFVAVIAVIGVCVVAWLGTETRGVVLEKASNS</sequence>
<dbReference type="Gene3D" id="1.20.1250.20">
    <property type="entry name" value="MFS general substrate transporter like domains"/>
    <property type="match status" value="1"/>
</dbReference>
<feature type="compositionally biased region" description="Polar residues" evidence="5">
    <location>
        <begin position="219"/>
        <end position="230"/>
    </location>
</feature>
<evidence type="ECO:0000256" key="5">
    <source>
        <dbReference type="SAM" id="MobiDB-lite"/>
    </source>
</evidence>
<feature type="transmembrane region" description="Helical" evidence="6">
    <location>
        <begin position="272"/>
        <end position="294"/>
    </location>
</feature>
<evidence type="ECO:0000259" key="7">
    <source>
        <dbReference type="PROSITE" id="PS50850"/>
    </source>
</evidence>
<dbReference type="EMBL" id="BSRI01000002">
    <property type="protein sequence ID" value="GLV56572.1"/>
    <property type="molecule type" value="Genomic_DNA"/>
</dbReference>
<feature type="transmembrane region" description="Helical" evidence="6">
    <location>
        <begin position="331"/>
        <end position="352"/>
    </location>
</feature>
<name>A0ABQ6FVK4_9CHLR</name>
<reference evidence="8 9" key="1">
    <citation type="submission" date="2023-02" db="EMBL/GenBank/DDBJ databases">
        <title>Dictyobacter halimunensis sp. nov., a new member of the class Ktedonobacteria from forest soil in a geothermal area.</title>
        <authorList>
            <person name="Rachmania M.K."/>
            <person name="Ningsih F."/>
            <person name="Sakai Y."/>
            <person name="Yabe S."/>
            <person name="Yokota A."/>
            <person name="Sjamsuridzal W."/>
        </authorList>
    </citation>
    <scope>NUCLEOTIDE SEQUENCE [LARGE SCALE GENOMIC DNA]</scope>
    <source>
        <strain evidence="8 9">S3.2.2.5</strain>
    </source>
</reference>
<keyword evidence="2 6" id="KW-0812">Transmembrane</keyword>
<dbReference type="InterPro" id="IPR020846">
    <property type="entry name" value="MFS_dom"/>
</dbReference>
<dbReference type="PROSITE" id="PS50850">
    <property type="entry name" value="MFS"/>
    <property type="match status" value="1"/>
</dbReference>
<feature type="transmembrane region" description="Helical" evidence="6">
    <location>
        <begin position="95"/>
        <end position="115"/>
    </location>
</feature>
<feature type="transmembrane region" description="Helical" evidence="6">
    <location>
        <begin position="34"/>
        <end position="54"/>
    </location>
</feature>
<accession>A0ABQ6FVK4</accession>
<dbReference type="PROSITE" id="PS00216">
    <property type="entry name" value="SUGAR_TRANSPORT_1"/>
    <property type="match status" value="2"/>
</dbReference>
<dbReference type="PANTHER" id="PTHR23508">
    <property type="entry name" value="CARBOXYLIC ACID TRANSPORTER PROTEIN HOMOLOG"/>
    <property type="match status" value="1"/>
</dbReference>
<dbReference type="InterPro" id="IPR005828">
    <property type="entry name" value="MFS_sugar_transport-like"/>
</dbReference>
<feature type="transmembrane region" description="Helical" evidence="6">
    <location>
        <begin position="66"/>
        <end position="89"/>
    </location>
</feature>
<comment type="subcellular location">
    <subcellularLocation>
        <location evidence="1">Cell membrane</location>
        <topology evidence="1">Multi-pass membrane protein</topology>
    </subcellularLocation>
</comment>
<feature type="domain" description="Major facilitator superfamily (MFS) profile" evidence="7">
    <location>
        <begin position="1"/>
        <end position="420"/>
    </location>
</feature>
<gene>
    <name evidence="8" type="ORF">KDH_34120</name>
</gene>
<organism evidence="8 9">
    <name type="scientific">Dictyobacter halimunensis</name>
    <dbReference type="NCBI Taxonomy" id="3026934"/>
    <lineage>
        <taxon>Bacteria</taxon>
        <taxon>Bacillati</taxon>
        <taxon>Chloroflexota</taxon>
        <taxon>Ktedonobacteria</taxon>
        <taxon>Ktedonobacterales</taxon>
        <taxon>Dictyobacteraceae</taxon>
        <taxon>Dictyobacter</taxon>
    </lineage>
</organism>
<dbReference type="SUPFAM" id="SSF103473">
    <property type="entry name" value="MFS general substrate transporter"/>
    <property type="match status" value="1"/>
</dbReference>
<feature type="transmembrane region" description="Helical" evidence="6">
    <location>
        <begin position="127"/>
        <end position="148"/>
    </location>
</feature>
<evidence type="ECO:0000256" key="1">
    <source>
        <dbReference type="ARBA" id="ARBA00004651"/>
    </source>
</evidence>
<feature type="transmembrane region" description="Helical" evidence="6">
    <location>
        <begin position="242"/>
        <end position="260"/>
    </location>
</feature>